<evidence type="ECO:0000256" key="2">
    <source>
        <dbReference type="ARBA" id="ARBA00010510"/>
    </source>
</evidence>
<evidence type="ECO:0000256" key="1">
    <source>
        <dbReference type="ARBA" id="ARBA00004374"/>
    </source>
</evidence>
<keyword evidence="4" id="KW-1134">Transmembrane beta strand</keyword>
<keyword evidence="8" id="KW-0496">Mitochondrion</keyword>
<name>A0A9N9RVY1_9DIPT</name>
<proteinExistence type="inferred from homology"/>
<keyword evidence="11" id="KW-1185">Reference proteome</keyword>
<dbReference type="InterPro" id="IPR027246">
    <property type="entry name" value="Porin_Euk/Tom40"/>
</dbReference>
<protein>
    <recommendedName>
        <fullName evidence="12">Mitochondrial import receptor subunit TOM40</fullName>
    </recommendedName>
</protein>
<dbReference type="AlphaFoldDB" id="A0A9N9RVY1"/>
<dbReference type="Proteomes" id="UP001153620">
    <property type="component" value="Chromosome 2"/>
</dbReference>
<evidence type="ECO:0008006" key="12">
    <source>
        <dbReference type="Google" id="ProtNLM"/>
    </source>
</evidence>
<dbReference type="InterPro" id="IPR023614">
    <property type="entry name" value="Porin_dom_sf"/>
</dbReference>
<dbReference type="GO" id="GO:0030150">
    <property type="term" value="P:protein import into mitochondrial matrix"/>
    <property type="evidence" value="ECO:0007669"/>
    <property type="project" value="InterPro"/>
</dbReference>
<dbReference type="EMBL" id="OU895878">
    <property type="protein sequence ID" value="CAG9804325.1"/>
    <property type="molecule type" value="Genomic_DNA"/>
</dbReference>
<comment type="subcellular location">
    <subcellularLocation>
        <location evidence="1">Mitochondrion outer membrane</location>
        <topology evidence="1">Multi-pass membrane protein</topology>
    </subcellularLocation>
</comment>
<dbReference type="Pfam" id="PF01459">
    <property type="entry name" value="Porin_3"/>
    <property type="match status" value="1"/>
</dbReference>
<evidence type="ECO:0000256" key="5">
    <source>
        <dbReference type="ARBA" id="ARBA00022692"/>
    </source>
</evidence>
<reference evidence="10" key="2">
    <citation type="submission" date="2022-10" db="EMBL/GenBank/DDBJ databases">
        <authorList>
            <consortium name="ENA_rothamsted_submissions"/>
            <consortium name="culmorum"/>
            <person name="King R."/>
        </authorList>
    </citation>
    <scope>NUCLEOTIDE SEQUENCE</scope>
</reference>
<dbReference type="GO" id="GO:0005741">
    <property type="term" value="C:mitochondrial outer membrane"/>
    <property type="evidence" value="ECO:0007669"/>
    <property type="project" value="UniProtKB-SubCell"/>
</dbReference>
<evidence type="ECO:0000256" key="4">
    <source>
        <dbReference type="ARBA" id="ARBA00022452"/>
    </source>
</evidence>
<dbReference type="PANTHER" id="PTHR10802">
    <property type="entry name" value="MITOCHONDRIAL IMPORT RECEPTOR SUBUNIT TOM40"/>
    <property type="match status" value="1"/>
</dbReference>
<dbReference type="InterPro" id="IPR037930">
    <property type="entry name" value="Tom40"/>
</dbReference>
<evidence type="ECO:0000256" key="6">
    <source>
        <dbReference type="ARBA" id="ARBA00022787"/>
    </source>
</evidence>
<keyword evidence="5" id="KW-0812">Transmembrane</keyword>
<accession>A0A9N9RVY1</accession>
<keyword evidence="3" id="KW-0813">Transport</keyword>
<dbReference type="OrthoDB" id="19656at2759"/>
<keyword evidence="6" id="KW-1000">Mitochondrion outer membrane</keyword>
<evidence type="ECO:0000256" key="8">
    <source>
        <dbReference type="ARBA" id="ARBA00023128"/>
    </source>
</evidence>
<keyword evidence="9" id="KW-0472">Membrane</keyword>
<evidence type="ECO:0000256" key="9">
    <source>
        <dbReference type="ARBA" id="ARBA00023136"/>
    </source>
</evidence>
<gene>
    <name evidence="10" type="ORF">CHIRRI_LOCUS7216</name>
</gene>
<evidence type="ECO:0000256" key="3">
    <source>
        <dbReference type="ARBA" id="ARBA00022448"/>
    </source>
</evidence>
<evidence type="ECO:0000256" key="7">
    <source>
        <dbReference type="ARBA" id="ARBA00022927"/>
    </source>
</evidence>
<keyword evidence="7" id="KW-0653">Protein transport</keyword>
<evidence type="ECO:0000313" key="11">
    <source>
        <dbReference type="Proteomes" id="UP001153620"/>
    </source>
</evidence>
<evidence type="ECO:0000313" key="10">
    <source>
        <dbReference type="EMBL" id="CAG9804325.1"/>
    </source>
</evidence>
<dbReference type="GO" id="GO:0008320">
    <property type="term" value="F:protein transmembrane transporter activity"/>
    <property type="evidence" value="ECO:0007669"/>
    <property type="project" value="InterPro"/>
</dbReference>
<organism evidence="10 11">
    <name type="scientific">Chironomus riparius</name>
    <dbReference type="NCBI Taxonomy" id="315576"/>
    <lineage>
        <taxon>Eukaryota</taxon>
        <taxon>Metazoa</taxon>
        <taxon>Ecdysozoa</taxon>
        <taxon>Arthropoda</taxon>
        <taxon>Hexapoda</taxon>
        <taxon>Insecta</taxon>
        <taxon>Pterygota</taxon>
        <taxon>Neoptera</taxon>
        <taxon>Endopterygota</taxon>
        <taxon>Diptera</taxon>
        <taxon>Nematocera</taxon>
        <taxon>Chironomoidea</taxon>
        <taxon>Chironomidae</taxon>
        <taxon>Chironominae</taxon>
        <taxon>Chironomus</taxon>
    </lineage>
</organism>
<sequence>MERFCDDNFYELPKHRPPSSTLFSPNICHLRGIVLSPLNPGNISNLHKKTRDIMPEWVEGLNFRCALNLDVHKTVCMDWLMGNSTPGGFRFGGMYCRKDNDSITKTPIIVGDTNPSTLATNFHIIFHPLPQIKLETKIQTGRFPNNLDLDDTIGTAEFLSKSSTISLALYNPKRETGRMTIGFLHNFNKNFCAGAELLFEWMKNKPQYNLAIAARYSEKRNSIAATISNSALDISLWHQSNDLLQFGASLIMDKRTSRTLGSLCYQYEMKDTVIKGLIDSDWTVGCTYTRKLKNLASAVGFSILFCIPTNKFHCGLKFELNSNLK</sequence>
<dbReference type="Gene3D" id="2.40.160.10">
    <property type="entry name" value="Porin"/>
    <property type="match status" value="1"/>
</dbReference>
<reference evidence="10" key="1">
    <citation type="submission" date="2022-01" db="EMBL/GenBank/DDBJ databases">
        <authorList>
            <person name="King R."/>
        </authorList>
    </citation>
    <scope>NUCLEOTIDE SEQUENCE</scope>
</reference>
<comment type="similarity">
    <text evidence="2">Belongs to the Tom40 family.</text>
</comment>